<protein>
    <submittedName>
        <fullName evidence="3">Papain family cysteine protease</fullName>
    </submittedName>
</protein>
<dbReference type="InterPro" id="IPR000668">
    <property type="entry name" value="Peptidase_C1A_C"/>
</dbReference>
<dbReference type="AlphaFoldDB" id="A0A0B1TTK8"/>
<dbReference type="Pfam" id="PF00112">
    <property type="entry name" value="Peptidase_C1"/>
    <property type="match status" value="1"/>
</dbReference>
<evidence type="ECO:0000313" key="3">
    <source>
        <dbReference type="EMBL" id="KHJ98760.1"/>
    </source>
</evidence>
<sequence>MPWEYAVRFGVCTGGPYFAKDTCKPYFYHPCDSYYGRCVPTGEQPKCRKMCQLRYGKTYEEDKTYGNWKATLVLGGQNNWYFFLAESAYYVKPEEEAIQKEIMTNGPVQAIFEAYEDFLYYSGGIYTNTAGLFLGVHSAKIIGWGVEDGTKYWIGANSMNTLWGEQGFFRIRRGVNECKIESLITAGIMKV</sequence>
<evidence type="ECO:0000256" key="1">
    <source>
        <dbReference type="ARBA" id="ARBA00008455"/>
    </source>
</evidence>
<dbReference type="GO" id="GO:0008234">
    <property type="term" value="F:cysteine-type peptidase activity"/>
    <property type="evidence" value="ECO:0007669"/>
    <property type="project" value="InterPro"/>
</dbReference>
<dbReference type="InterPro" id="IPR013128">
    <property type="entry name" value="Peptidase_C1A"/>
</dbReference>
<dbReference type="PANTHER" id="PTHR12411">
    <property type="entry name" value="CYSTEINE PROTEASE FAMILY C1-RELATED"/>
    <property type="match status" value="1"/>
</dbReference>
<evidence type="ECO:0000313" key="4">
    <source>
        <dbReference type="Proteomes" id="UP000053660"/>
    </source>
</evidence>
<dbReference type="SUPFAM" id="SSF54001">
    <property type="entry name" value="Cysteine proteinases"/>
    <property type="match status" value="1"/>
</dbReference>
<gene>
    <name evidence="3" type="ORF">OESDEN_01261</name>
</gene>
<reference evidence="3 4" key="1">
    <citation type="submission" date="2014-03" db="EMBL/GenBank/DDBJ databases">
        <title>Draft genome of the hookworm Oesophagostomum dentatum.</title>
        <authorList>
            <person name="Mitreva M."/>
        </authorList>
    </citation>
    <scope>NUCLEOTIDE SEQUENCE [LARGE SCALE GENOMIC DNA]</scope>
    <source>
        <strain evidence="3 4">OD-Hann</strain>
    </source>
</reference>
<dbReference type="EMBL" id="KN549277">
    <property type="protein sequence ID" value="KHJ98760.1"/>
    <property type="molecule type" value="Genomic_DNA"/>
</dbReference>
<dbReference type="OrthoDB" id="10058785at2759"/>
<proteinExistence type="inferred from homology"/>
<dbReference type="Gene3D" id="3.90.70.10">
    <property type="entry name" value="Cysteine proteinases"/>
    <property type="match status" value="1"/>
</dbReference>
<feature type="domain" description="Peptidase C1A papain C-terminal" evidence="2">
    <location>
        <begin position="2"/>
        <end position="188"/>
    </location>
</feature>
<name>A0A0B1TTK8_OESDE</name>
<dbReference type="Proteomes" id="UP000053660">
    <property type="component" value="Unassembled WGS sequence"/>
</dbReference>
<dbReference type="GO" id="GO:0006508">
    <property type="term" value="P:proteolysis"/>
    <property type="evidence" value="ECO:0007669"/>
    <property type="project" value="UniProtKB-KW"/>
</dbReference>
<keyword evidence="3" id="KW-0645">Protease</keyword>
<organism evidence="3 4">
    <name type="scientific">Oesophagostomum dentatum</name>
    <name type="common">Nodular worm</name>
    <dbReference type="NCBI Taxonomy" id="61180"/>
    <lineage>
        <taxon>Eukaryota</taxon>
        <taxon>Metazoa</taxon>
        <taxon>Ecdysozoa</taxon>
        <taxon>Nematoda</taxon>
        <taxon>Chromadorea</taxon>
        <taxon>Rhabditida</taxon>
        <taxon>Rhabditina</taxon>
        <taxon>Rhabditomorpha</taxon>
        <taxon>Strongyloidea</taxon>
        <taxon>Strongylidae</taxon>
        <taxon>Oesophagostomum</taxon>
    </lineage>
</organism>
<evidence type="ECO:0000259" key="2">
    <source>
        <dbReference type="SMART" id="SM00645"/>
    </source>
</evidence>
<accession>A0A0B1TTK8</accession>
<comment type="similarity">
    <text evidence="1">Belongs to the peptidase C1 family.</text>
</comment>
<keyword evidence="4" id="KW-1185">Reference proteome</keyword>
<keyword evidence="3" id="KW-0378">Hydrolase</keyword>
<dbReference type="InterPro" id="IPR038765">
    <property type="entry name" value="Papain-like_cys_pep_sf"/>
</dbReference>
<dbReference type="SMART" id="SM00645">
    <property type="entry name" value="Pept_C1"/>
    <property type="match status" value="1"/>
</dbReference>